<name>X1U4L1_9ZZZZ</name>
<feature type="non-terminal residue" evidence="1">
    <location>
        <position position="1"/>
    </location>
</feature>
<sequence length="130" mass="14172">RTKTISSDTYSIQIAFAIKRYSNHHIAANIENTGDIENIMETSTNSDISDTIETAIDTEELSIVIDDSSAVLAGNTTYVDDDADSSWYNATQVKTIQEGVANSTAGDTVYVYNGTYYENVEVDATILIVV</sequence>
<dbReference type="EMBL" id="BARW01033693">
    <property type="protein sequence ID" value="GAJ12478.1"/>
    <property type="molecule type" value="Genomic_DNA"/>
</dbReference>
<protein>
    <recommendedName>
        <fullName evidence="2">DUF1565 domain-containing protein</fullName>
    </recommendedName>
</protein>
<organism evidence="1">
    <name type="scientific">marine sediment metagenome</name>
    <dbReference type="NCBI Taxonomy" id="412755"/>
    <lineage>
        <taxon>unclassified sequences</taxon>
        <taxon>metagenomes</taxon>
        <taxon>ecological metagenomes</taxon>
    </lineage>
</organism>
<evidence type="ECO:0000313" key="1">
    <source>
        <dbReference type="EMBL" id="GAJ12478.1"/>
    </source>
</evidence>
<reference evidence="1" key="1">
    <citation type="journal article" date="2014" name="Front. Microbiol.">
        <title>High frequency of phylogenetically diverse reductive dehalogenase-homologous genes in deep subseafloor sedimentary metagenomes.</title>
        <authorList>
            <person name="Kawai M."/>
            <person name="Futagami T."/>
            <person name="Toyoda A."/>
            <person name="Takaki Y."/>
            <person name="Nishi S."/>
            <person name="Hori S."/>
            <person name="Arai W."/>
            <person name="Tsubouchi T."/>
            <person name="Morono Y."/>
            <person name="Uchiyama I."/>
            <person name="Ito T."/>
            <person name="Fujiyama A."/>
            <person name="Inagaki F."/>
            <person name="Takami H."/>
        </authorList>
    </citation>
    <scope>NUCLEOTIDE SEQUENCE</scope>
    <source>
        <strain evidence="1">Expedition CK06-06</strain>
    </source>
</reference>
<evidence type="ECO:0008006" key="2">
    <source>
        <dbReference type="Google" id="ProtNLM"/>
    </source>
</evidence>
<comment type="caution">
    <text evidence="1">The sequence shown here is derived from an EMBL/GenBank/DDBJ whole genome shotgun (WGS) entry which is preliminary data.</text>
</comment>
<proteinExistence type="predicted"/>
<dbReference type="InterPro" id="IPR012334">
    <property type="entry name" value="Pectin_lyas_fold"/>
</dbReference>
<dbReference type="AlphaFoldDB" id="X1U4L1"/>
<gene>
    <name evidence="1" type="ORF">S12H4_53000</name>
</gene>
<accession>X1U4L1</accession>
<dbReference type="Gene3D" id="2.160.20.10">
    <property type="entry name" value="Single-stranded right-handed beta-helix, Pectin lyase-like"/>
    <property type="match status" value="1"/>
</dbReference>
<dbReference type="InterPro" id="IPR011050">
    <property type="entry name" value="Pectin_lyase_fold/virulence"/>
</dbReference>
<dbReference type="SUPFAM" id="SSF51126">
    <property type="entry name" value="Pectin lyase-like"/>
    <property type="match status" value="1"/>
</dbReference>